<protein>
    <submittedName>
        <fullName evidence="1">Uncharacterized protein</fullName>
    </submittedName>
</protein>
<dbReference type="Proteomes" id="UP001632037">
    <property type="component" value="Unassembled WGS sequence"/>
</dbReference>
<sequence>MISSWEPAITVHQRIFRNVLYAVEEQQHDGVFAAADGTYKLHVVFLSGNWVLVAFGTYRSQYFPAQKYCKSFVSWAYMFVRTEHEYAYTKLFKFVVKRAL</sequence>
<organism evidence="1 2">
    <name type="scientific">Phytophthora oleae</name>
    <dbReference type="NCBI Taxonomy" id="2107226"/>
    <lineage>
        <taxon>Eukaryota</taxon>
        <taxon>Sar</taxon>
        <taxon>Stramenopiles</taxon>
        <taxon>Oomycota</taxon>
        <taxon>Peronosporomycetes</taxon>
        <taxon>Peronosporales</taxon>
        <taxon>Peronosporaceae</taxon>
        <taxon>Phytophthora</taxon>
    </lineage>
</organism>
<evidence type="ECO:0000313" key="2">
    <source>
        <dbReference type="Proteomes" id="UP001632037"/>
    </source>
</evidence>
<reference evidence="1 2" key="1">
    <citation type="submission" date="2024-09" db="EMBL/GenBank/DDBJ databases">
        <title>Genome sequencing and assembly of Phytophthora oleae, isolate VK10A, causative agent of rot of olive drupes.</title>
        <authorList>
            <person name="Conti Taguali S."/>
            <person name="Riolo M."/>
            <person name="La Spada F."/>
            <person name="Cacciola S.O."/>
            <person name="Dionisio G."/>
        </authorList>
    </citation>
    <scope>NUCLEOTIDE SEQUENCE [LARGE SCALE GENOMIC DNA]</scope>
    <source>
        <strain evidence="1 2">VK10A</strain>
    </source>
</reference>
<dbReference type="AlphaFoldDB" id="A0ABD3FLP7"/>
<keyword evidence="2" id="KW-1185">Reference proteome</keyword>
<gene>
    <name evidence="1" type="ORF">V7S43_007612</name>
</gene>
<comment type="caution">
    <text evidence="1">The sequence shown here is derived from an EMBL/GenBank/DDBJ whole genome shotgun (WGS) entry which is preliminary data.</text>
</comment>
<name>A0ABD3FLP7_9STRA</name>
<dbReference type="EMBL" id="JBIMZQ010000014">
    <property type="protein sequence ID" value="KAL3667386.1"/>
    <property type="molecule type" value="Genomic_DNA"/>
</dbReference>
<evidence type="ECO:0000313" key="1">
    <source>
        <dbReference type="EMBL" id="KAL3667386.1"/>
    </source>
</evidence>
<proteinExistence type="predicted"/>
<accession>A0ABD3FLP7</accession>